<sequence>GLVVGKNPSREFLFNMLIENDKSLAGTSTEKLVDRSHSDSGEPLEGGVQGSLP</sequence>
<gene>
    <name evidence="2" type="ORF">NDU88_007233</name>
</gene>
<dbReference type="AlphaFoldDB" id="A0AAV7PNE6"/>
<evidence type="ECO:0000256" key="1">
    <source>
        <dbReference type="SAM" id="MobiDB-lite"/>
    </source>
</evidence>
<dbReference type="Proteomes" id="UP001066276">
    <property type="component" value="Chromosome 7"/>
</dbReference>
<evidence type="ECO:0000313" key="2">
    <source>
        <dbReference type="EMBL" id="KAJ1128861.1"/>
    </source>
</evidence>
<accession>A0AAV7PNE6</accession>
<feature type="region of interest" description="Disordered" evidence="1">
    <location>
        <begin position="25"/>
        <end position="53"/>
    </location>
</feature>
<feature type="compositionally biased region" description="Basic and acidic residues" evidence="1">
    <location>
        <begin position="31"/>
        <end position="40"/>
    </location>
</feature>
<organism evidence="2 3">
    <name type="scientific">Pleurodeles waltl</name>
    <name type="common">Iberian ribbed newt</name>
    <dbReference type="NCBI Taxonomy" id="8319"/>
    <lineage>
        <taxon>Eukaryota</taxon>
        <taxon>Metazoa</taxon>
        <taxon>Chordata</taxon>
        <taxon>Craniata</taxon>
        <taxon>Vertebrata</taxon>
        <taxon>Euteleostomi</taxon>
        <taxon>Amphibia</taxon>
        <taxon>Batrachia</taxon>
        <taxon>Caudata</taxon>
        <taxon>Salamandroidea</taxon>
        <taxon>Salamandridae</taxon>
        <taxon>Pleurodelinae</taxon>
        <taxon>Pleurodeles</taxon>
    </lineage>
</organism>
<feature type="non-terminal residue" evidence="2">
    <location>
        <position position="53"/>
    </location>
</feature>
<evidence type="ECO:0000313" key="3">
    <source>
        <dbReference type="Proteomes" id="UP001066276"/>
    </source>
</evidence>
<name>A0AAV7PNE6_PLEWA</name>
<dbReference type="EMBL" id="JANPWB010000011">
    <property type="protein sequence ID" value="KAJ1128861.1"/>
    <property type="molecule type" value="Genomic_DNA"/>
</dbReference>
<reference evidence="2" key="1">
    <citation type="journal article" date="2022" name="bioRxiv">
        <title>Sequencing and chromosome-scale assembly of the giantPleurodeles waltlgenome.</title>
        <authorList>
            <person name="Brown T."/>
            <person name="Elewa A."/>
            <person name="Iarovenko S."/>
            <person name="Subramanian E."/>
            <person name="Araus A.J."/>
            <person name="Petzold A."/>
            <person name="Susuki M."/>
            <person name="Suzuki K.-i.T."/>
            <person name="Hayashi T."/>
            <person name="Toyoda A."/>
            <person name="Oliveira C."/>
            <person name="Osipova E."/>
            <person name="Leigh N.D."/>
            <person name="Simon A."/>
            <person name="Yun M.H."/>
        </authorList>
    </citation>
    <scope>NUCLEOTIDE SEQUENCE</scope>
    <source>
        <strain evidence="2">20211129_DDA</strain>
        <tissue evidence="2">Liver</tissue>
    </source>
</reference>
<keyword evidence="3" id="KW-1185">Reference proteome</keyword>
<proteinExistence type="predicted"/>
<feature type="non-terminal residue" evidence="2">
    <location>
        <position position="1"/>
    </location>
</feature>
<protein>
    <submittedName>
        <fullName evidence="2">Uncharacterized protein</fullName>
    </submittedName>
</protein>
<comment type="caution">
    <text evidence="2">The sequence shown here is derived from an EMBL/GenBank/DDBJ whole genome shotgun (WGS) entry which is preliminary data.</text>
</comment>